<accession>A0A2K9P3J5</accession>
<evidence type="ECO:0000313" key="5">
    <source>
        <dbReference type="Proteomes" id="UP000235589"/>
    </source>
</evidence>
<dbReference type="InterPro" id="IPR029044">
    <property type="entry name" value="Nucleotide-diphossugar_trans"/>
</dbReference>
<dbReference type="Pfam" id="PF00535">
    <property type="entry name" value="Glycos_transf_2"/>
    <property type="match status" value="1"/>
</dbReference>
<dbReference type="OrthoDB" id="1640114at2"/>
<dbReference type="RefSeq" id="WP_102365975.1">
    <property type="nucleotide sequence ID" value="NZ_CP020991.1"/>
</dbReference>
<dbReference type="PANTHER" id="PTHR22916:SF51">
    <property type="entry name" value="GLYCOSYLTRANSFERASE EPSH-RELATED"/>
    <property type="match status" value="1"/>
</dbReference>
<dbReference type="GO" id="GO:0016757">
    <property type="term" value="F:glycosyltransferase activity"/>
    <property type="evidence" value="ECO:0007669"/>
    <property type="project" value="UniProtKB-KW"/>
</dbReference>
<dbReference type="Gene3D" id="3.90.550.10">
    <property type="entry name" value="Spore Coat Polysaccharide Biosynthesis Protein SpsA, Chain A"/>
    <property type="match status" value="1"/>
</dbReference>
<keyword evidence="1" id="KW-0328">Glycosyltransferase</keyword>
<keyword evidence="2 4" id="KW-0808">Transferase</keyword>
<dbReference type="GeneID" id="98063035"/>
<dbReference type="CDD" id="cd00761">
    <property type="entry name" value="Glyco_tranf_GTA_type"/>
    <property type="match status" value="1"/>
</dbReference>
<dbReference type="InterPro" id="IPR001173">
    <property type="entry name" value="Glyco_trans_2-like"/>
</dbReference>
<dbReference type="KEGG" id="mpec:B9O19_01645"/>
<dbReference type="AlphaFoldDB" id="A0A2K9P3J5"/>
<evidence type="ECO:0000259" key="3">
    <source>
        <dbReference type="Pfam" id="PF00535"/>
    </source>
</evidence>
<dbReference type="PANTHER" id="PTHR22916">
    <property type="entry name" value="GLYCOSYLTRANSFERASE"/>
    <property type="match status" value="1"/>
</dbReference>
<protein>
    <submittedName>
        <fullName evidence="4">Glycosyl transferase family 2</fullName>
    </submittedName>
</protein>
<evidence type="ECO:0000313" key="4">
    <source>
        <dbReference type="EMBL" id="AUO19801.1"/>
    </source>
</evidence>
<sequence length="341" mass="39698">MEEQLVSIIVPVYNMAEVLYTSAKTFINQTYKNLEIIMIDDGSADDSLRVMQQLAAADTRIRVYHQENQGAAGARNTGMSHASGKYYYFPDADDRIKENAVEKLVSAIENTGADMAVCGYEWVNGQDECIMRKSYKPKYFSGKYIRENYDEFIDRDSEYGIYGSMANKLYRAEIIKNNKLSVPKISKSEDEAFNILFLSNAGSVCFIEDVLYYYYMSGIVKKGEKYLKNYIESVAAFKNLQMNVVYNWNRDNKKVLEKICRNLAVNFDIYIQMLFLAIPRYKVFKRYKAVKNVVEVFNNELPCREFEPDFRKYKYLVDKKIIRLCIIEDLKVMSEIKNNAK</sequence>
<evidence type="ECO:0000256" key="1">
    <source>
        <dbReference type="ARBA" id="ARBA00022676"/>
    </source>
</evidence>
<dbReference type="EMBL" id="CP020991">
    <property type="protein sequence ID" value="AUO19801.1"/>
    <property type="molecule type" value="Genomic_DNA"/>
</dbReference>
<dbReference type="Proteomes" id="UP000235589">
    <property type="component" value="Chromosome"/>
</dbReference>
<gene>
    <name evidence="4" type="ORF">B9O19_01645</name>
</gene>
<feature type="domain" description="Glycosyltransferase 2-like" evidence="3">
    <location>
        <begin position="7"/>
        <end position="134"/>
    </location>
</feature>
<keyword evidence="5" id="KW-1185">Reference proteome</keyword>
<organism evidence="4 5">
    <name type="scientific">Monoglobus pectinilyticus</name>
    <dbReference type="NCBI Taxonomy" id="1981510"/>
    <lineage>
        <taxon>Bacteria</taxon>
        <taxon>Bacillati</taxon>
        <taxon>Bacillota</taxon>
        <taxon>Clostridia</taxon>
        <taxon>Monoglobales</taxon>
        <taxon>Monoglobaceae</taxon>
        <taxon>Monoglobus</taxon>
    </lineage>
</organism>
<proteinExistence type="predicted"/>
<reference evidence="4 5" key="1">
    <citation type="submission" date="2017-04" db="EMBL/GenBank/DDBJ databases">
        <title>Monoglobus pectinilyticus 14 draft genome.</title>
        <authorList>
            <person name="Kim C."/>
            <person name="Rosendale D.I."/>
            <person name="Kelly W.J."/>
            <person name="Tannock G.W."/>
            <person name="Patchett M.L."/>
            <person name="Jordens J.Z."/>
        </authorList>
    </citation>
    <scope>NUCLEOTIDE SEQUENCE [LARGE SCALE GENOMIC DNA]</scope>
    <source>
        <strain evidence="4 5">14</strain>
    </source>
</reference>
<dbReference type="SUPFAM" id="SSF53448">
    <property type="entry name" value="Nucleotide-diphospho-sugar transferases"/>
    <property type="match status" value="1"/>
</dbReference>
<evidence type="ECO:0000256" key="2">
    <source>
        <dbReference type="ARBA" id="ARBA00022679"/>
    </source>
</evidence>
<name>A0A2K9P3J5_9FIRM</name>